<keyword evidence="2" id="KW-1185">Reference proteome</keyword>
<sequence>MLLNRATGELVITKSQLHDGQEVEIYFQSSANNNDRGNRERYFPVLPAELRINMAVHWLVRRPYQAIPSGTLRESLWLSVGLHIVQLQPAPSHDAQPSPPWLHRDGEAVTYIVLMNREGVTGGINYVTTPRWVNHQPEEVPPQDLLAQTTLTAPLDGLGVIDERVAHHVTSVRHAERGGSVPERVADGFFGVGSVPGVKRLSRESHCLI</sequence>
<proteinExistence type="predicted"/>
<dbReference type="Gene3D" id="2.60.120.620">
    <property type="entry name" value="q2cbj1_9rhob like domain"/>
    <property type="match status" value="1"/>
</dbReference>
<dbReference type="RefSeq" id="WP_052831687.1">
    <property type="nucleotide sequence ID" value="NZ_BJYZ01000024.1"/>
</dbReference>
<evidence type="ECO:0000313" key="1">
    <source>
        <dbReference type="EMBL" id="GEO40964.1"/>
    </source>
</evidence>
<dbReference type="GO" id="GO:0051213">
    <property type="term" value="F:dioxygenase activity"/>
    <property type="evidence" value="ECO:0007669"/>
    <property type="project" value="InterPro"/>
</dbReference>
<accession>A0A512DWX3</accession>
<dbReference type="InterPro" id="IPR018724">
    <property type="entry name" value="2OG-Fe_dioxygenase"/>
</dbReference>
<dbReference type="Proteomes" id="UP000321523">
    <property type="component" value="Unassembled WGS sequence"/>
</dbReference>
<name>A0A512DWX3_9PROT</name>
<protein>
    <submittedName>
        <fullName evidence="1">Uncharacterized protein</fullName>
    </submittedName>
</protein>
<reference evidence="1 2" key="1">
    <citation type="submission" date="2019-07" db="EMBL/GenBank/DDBJ databases">
        <title>Whole genome shotgun sequence of Skermanella aerolata NBRC 106429.</title>
        <authorList>
            <person name="Hosoyama A."/>
            <person name="Uohara A."/>
            <person name="Ohji S."/>
            <person name="Ichikawa N."/>
        </authorList>
    </citation>
    <scope>NUCLEOTIDE SEQUENCE [LARGE SCALE GENOMIC DNA]</scope>
    <source>
        <strain evidence="1 2">NBRC 106429</strain>
    </source>
</reference>
<dbReference type="EMBL" id="BJYZ01000024">
    <property type="protein sequence ID" value="GEO40964.1"/>
    <property type="molecule type" value="Genomic_DNA"/>
</dbReference>
<organism evidence="1 2">
    <name type="scientific">Skermanella aerolata</name>
    <dbReference type="NCBI Taxonomy" id="393310"/>
    <lineage>
        <taxon>Bacteria</taxon>
        <taxon>Pseudomonadati</taxon>
        <taxon>Pseudomonadota</taxon>
        <taxon>Alphaproteobacteria</taxon>
        <taxon>Rhodospirillales</taxon>
        <taxon>Azospirillaceae</taxon>
        <taxon>Skermanella</taxon>
    </lineage>
</organism>
<dbReference type="AlphaFoldDB" id="A0A512DWX3"/>
<gene>
    <name evidence="1" type="ORF">SAE02_51120</name>
</gene>
<dbReference type="Pfam" id="PF10014">
    <property type="entry name" value="2OG-Fe_Oxy_2"/>
    <property type="match status" value="1"/>
</dbReference>
<evidence type="ECO:0000313" key="2">
    <source>
        <dbReference type="Proteomes" id="UP000321523"/>
    </source>
</evidence>
<dbReference type="OrthoDB" id="6681382at2"/>
<comment type="caution">
    <text evidence="1">The sequence shown here is derived from an EMBL/GenBank/DDBJ whole genome shotgun (WGS) entry which is preliminary data.</text>
</comment>